<gene>
    <name evidence="1" type="ORF">FAES_1667</name>
</gene>
<evidence type="ECO:0000313" key="1">
    <source>
        <dbReference type="EMBL" id="CCG99677.1"/>
    </source>
</evidence>
<organism evidence="1 2">
    <name type="scientific">Fibrella aestuarina BUZ 2</name>
    <dbReference type="NCBI Taxonomy" id="1166018"/>
    <lineage>
        <taxon>Bacteria</taxon>
        <taxon>Pseudomonadati</taxon>
        <taxon>Bacteroidota</taxon>
        <taxon>Cytophagia</taxon>
        <taxon>Cytophagales</taxon>
        <taxon>Spirosomataceae</taxon>
        <taxon>Fibrella</taxon>
    </lineage>
</organism>
<protein>
    <submittedName>
        <fullName evidence="1">Uncharacterized protein</fullName>
    </submittedName>
</protein>
<name>I0K6C4_9BACT</name>
<dbReference type="PATRIC" id="fig|1166018.3.peg.3404"/>
<dbReference type="HOGENOM" id="CLU_076044_0_0_10"/>
<reference evidence="1 2" key="1">
    <citation type="journal article" date="2012" name="J. Bacteriol.">
        <title>Genome Sequence of Fibrella aestuarina BUZ 2T, a Filamentous Marine Bacterium.</title>
        <authorList>
            <person name="Filippini M."/>
            <person name="Qi W."/>
            <person name="Blom J."/>
            <person name="Goesmann A."/>
            <person name="Smits T.H."/>
            <person name="Bagheri H.C."/>
        </authorList>
    </citation>
    <scope>NUCLEOTIDE SEQUENCE [LARGE SCALE GENOMIC DNA]</scope>
    <source>
        <strain evidence="2">BUZ 2T</strain>
    </source>
</reference>
<proteinExistence type="predicted"/>
<evidence type="ECO:0000313" key="2">
    <source>
        <dbReference type="Proteomes" id="UP000011058"/>
    </source>
</evidence>
<dbReference type="eggNOG" id="ENOG502Z8F6">
    <property type="taxonomic scope" value="Bacteria"/>
</dbReference>
<dbReference type="KEGG" id="fae:FAES_1667"/>
<dbReference type="AlphaFoldDB" id="I0K6C4"/>
<accession>I0K6C4</accession>
<sequence>MHGHRVSLSPVGCKAKPIDQQKATLFHMRCAGFLCFIFLCAGCTLNRSLVTTGAVGNYCEPALTYRYNERYRPLPALPTDTSLTNHLSAHDLLLANAAGIIPLLQALARLPQRASLQNQLDRVIIQQQIQQRLLQVSTEIASLAAELDCEGERADQLGTFLDQQDQKRIRNLTLLSVVIGAATTVATSLIQADGVDKTVGIGGGLVSAGLGGAAAFSSNKAVPFLHERNLLADIWAPTDQSATYSPFIWYVLNEKGFSNTKQTSIRANIRQRWQRYVVPNTTAEQQQLFFGKGGRYQADDLHTRANMLNQLQASVRSINQDLQSLLNYVAH</sequence>
<dbReference type="Proteomes" id="UP000011058">
    <property type="component" value="Chromosome"/>
</dbReference>
<dbReference type="EMBL" id="HE796683">
    <property type="protein sequence ID" value="CCG99677.1"/>
    <property type="molecule type" value="Genomic_DNA"/>
</dbReference>
<keyword evidence="2" id="KW-1185">Reference proteome</keyword>